<dbReference type="SMART" id="SM00100">
    <property type="entry name" value="cNMP"/>
    <property type="match status" value="1"/>
</dbReference>
<dbReference type="Gene3D" id="2.60.120.10">
    <property type="entry name" value="Jelly Rolls"/>
    <property type="match status" value="1"/>
</dbReference>
<dbReference type="InterPro" id="IPR000595">
    <property type="entry name" value="cNMP-bd_dom"/>
</dbReference>
<keyword evidence="1" id="KW-0805">Transcription regulation</keyword>
<dbReference type="KEGG" id="anp:FK178_05635"/>
<dbReference type="CDD" id="cd00038">
    <property type="entry name" value="CAP_ED"/>
    <property type="match status" value="1"/>
</dbReference>
<dbReference type="SUPFAM" id="SSF51206">
    <property type="entry name" value="cAMP-binding domain-like"/>
    <property type="match status" value="1"/>
</dbReference>
<dbReference type="OrthoDB" id="9127033at2"/>
<dbReference type="EMBL" id="CP042476">
    <property type="protein sequence ID" value="QED37222.1"/>
    <property type="molecule type" value="Genomic_DNA"/>
</dbReference>
<organism evidence="6 7">
    <name type="scientific">Antarcticibacterium arcticum</name>
    <dbReference type="NCBI Taxonomy" id="2585771"/>
    <lineage>
        <taxon>Bacteria</taxon>
        <taxon>Pseudomonadati</taxon>
        <taxon>Bacteroidota</taxon>
        <taxon>Flavobacteriia</taxon>
        <taxon>Flavobacteriales</taxon>
        <taxon>Flavobacteriaceae</taxon>
        <taxon>Antarcticibacterium</taxon>
    </lineage>
</organism>
<dbReference type="InterPro" id="IPR018490">
    <property type="entry name" value="cNMP-bd_dom_sf"/>
</dbReference>
<dbReference type="InterPro" id="IPR012318">
    <property type="entry name" value="HTH_CRP"/>
</dbReference>
<dbReference type="InterPro" id="IPR036388">
    <property type="entry name" value="WH-like_DNA-bd_sf"/>
</dbReference>
<evidence type="ECO:0000313" key="7">
    <source>
        <dbReference type="Proteomes" id="UP000321954"/>
    </source>
</evidence>
<keyword evidence="3" id="KW-0804">Transcription</keyword>
<evidence type="ECO:0000313" key="6">
    <source>
        <dbReference type="EMBL" id="QED37222.1"/>
    </source>
</evidence>
<dbReference type="AlphaFoldDB" id="A0A5B8YGV6"/>
<reference evidence="6 7" key="1">
    <citation type="submission" date="2019-08" db="EMBL/GenBank/DDBJ databases">
        <title>Antarcticibacterium arcticum sp. nov., a bacterium isolated from marine sediment of the Canadian Beaufort Sea.</title>
        <authorList>
            <person name="Lee Y.M."/>
            <person name="Baek K."/>
            <person name="Lee D.-H."/>
            <person name="Shin S.C."/>
            <person name="Jin Y.K."/>
            <person name="Park Y."/>
        </authorList>
    </citation>
    <scope>NUCLEOTIDE SEQUENCE [LARGE SCALE GENOMIC DNA]</scope>
    <source>
        <strain evidence="6 7">PAMC 28998</strain>
    </source>
</reference>
<proteinExistence type="predicted"/>
<dbReference type="Proteomes" id="UP000321954">
    <property type="component" value="Chromosome"/>
</dbReference>
<dbReference type="InterPro" id="IPR036390">
    <property type="entry name" value="WH_DNA-bd_sf"/>
</dbReference>
<feature type="domain" description="Cyclic nucleotide-binding" evidence="4">
    <location>
        <begin position="19"/>
        <end position="127"/>
    </location>
</feature>
<dbReference type="GO" id="GO:0003677">
    <property type="term" value="F:DNA binding"/>
    <property type="evidence" value="ECO:0007669"/>
    <property type="project" value="UniProtKB-KW"/>
</dbReference>
<evidence type="ECO:0000259" key="5">
    <source>
        <dbReference type="PROSITE" id="PS51063"/>
    </source>
</evidence>
<dbReference type="Gene3D" id="1.10.10.10">
    <property type="entry name" value="Winged helix-like DNA-binding domain superfamily/Winged helix DNA-binding domain"/>
    <property type="match status" value="1"/>
</dbReference>
<evidence type="ECO:0000256" key="2">
    <source>
        <dbReference type="ARBA" id="ARBA00023125"/>
    </source>
</evidence>
<feature type="domain" description="HTH crp-type" evidence="5">
    <location>
        <begin position="141"/>
        <end position="212"/>
    </location>
</feature>
<evidence type="ECO:0000256" key="3">
    <source>
        <dbReference type="ARBA" id="ARBA00023163"/>
    </source>
</evidence>
<gene>
    <name evidence="6" type="ORF">FK178_05635</name>
</gene>
<dbReference type="InterPro" id="IPR014710">
    <property type="entry name" value="RmlC-like_jellyroll"/>
</dbReference>
<dbReference type="PANTHER" id="PTHR24567:SF74">
    <property type="entry name" value="HTH-TYPE TRANSCRIPTIONAL REGULATOR ARCR"/>
    <property type="match status" value="1"/>
</dbReference>
<dbReference type="SMART" id="SM00419">
    <property type="entry name" value="HTH_CRP"/>
    <property type="match status" value="1"/>
</dbReference>
<sequence length="222" mass="25460">MLQDNLQPADLPFQIPQPVLEKLDVLFFKKGQLIFSEGSTPLGAFLLQKGKVKISKTASQGKEQIMRIVSQREFLSNSDLFTYSKYSTSAKALEDSYLLFISREEFWTLLRDQNYLFEKLLHQMCVDIKQVERKIADLAYKPVRGRLAEAILDLDKKFNTLNNGYHSVLITRADLAGYVGTVKETVNRLLSEFRKEHLISTTGTKINLIDLEGLNKICKMYN</sequence>
<dbReference type="PROSITE" id="PS51063">
    <property type="entry name" value="HTH_CRP_2"/>
    <property type="match status" value="1"/>
</dbReference>
<dbReference type="SUPFAM" id="SSF46785">
    <property type="entry name" value="Winged helix' DNA-binding domain"/>
    <property type="match status" value="1"/>
</dbReference>
<dbReference type="RefSeq" id="WP_146831920.1">
    <property type="nucleotide sequence ID" value="NZ_CP042476.1"/>
</dbReference>
<protein>
    <submittedName>
        <fullName evidence="6">Crp/Fnr family transcriptional regulator</fullName>
    </submittedName>
</protein>
<dbReference type="InterPro" id="IPR050397">
    <property type="entry name" value="Env_Response_Regulators"/>
</dbReference>
<dbReference type="Pfam" id="PF00027">
    <property type="entry name" value="cNMP_binding"/>
    <property type="match status" value="1"/>
</dbReference>
<dbReference type="PANTHER" id="PTHR24567">
    <property type="entry name" value="CRP FAMILY TRANSCRIPTIONAL REGULATORY PROTEIN"/>
    <property type="match status" value="1"/>
</dbReference>
<keyword evidence="2" id="KW-0238">DNA-binding</keyword>
<name>A0A5B8YGV6_9FLAO</name>
<dbReference type="Pfam" id="PF13545">
    <property type="entry name" value="HTH_Crp_2"/>
    <property type="match status" value="1"/>
</dbReference>
<dbReference type="GO" id="GO:0003700">
    <property type="term" value="F:DNA-binding transcription factor activity"/>
    <property type="evidence" value="ECO:0007669"/>
    <property type="project" value="TreeGrafter"/>
</dbReference>
<accession>A0A5B8YGV6</accession>
<dbReference type="PRINTS" id="PR00034">
    <property type="entry name" value="HTHCRP"/>
</dbReference>
<keyword evidence="7" id="KW-1185">Reference proteome</keyword>
<dbReference type="GO" id="GO:0005829">
    <property type="term" value="C:cytosol"/>
    <property type="evidence" value="ECO:0007669"/>
    <property type="project" value="TreeGrafter"/>
</dbReference>
<dbReference type="PROSITE" id="PS50042">
    <property type="entry name" value="CNMP_BINDING_3"/>
    <property type="match status" value="1"/>
</dbReference>
<evidence type="ECO:0000256" key="1">
    <source>
        <dbReference type="ARBA" id="ARBA00023015"/>
    </source>
</evidence>
<evidence type="ECO:0000259" key="4">
    <source>
        <dbReference type="PROSITE" id="PS50042"/>
    </source>
</evidence>